<comment type="caution">
    <text evidence="2">The sequence shown here is derived from an EMBL/GenBank/DDBJ whole genome shotgun (WGS) entry which is preliminary data.</text>
</comment>
<reference evidence="2 3" key="1">
    <citation type="submission" date="2018-11" db="EMBL/GenBank/DDBJ databases">
        <authorList>
            <person name="Zhou Z."/>
            <person name="Wang G."/>
        </authorList>
    </citation>
    <scope>NUCLEOTIDE SEQUENCE [LARGE SCALE GENOMIC DNA]</scope>
    <source>
        <strain evidence="2 3">KCTC52004</strain>
    </source>
</reference>
<dbReference type="Proteomes" id="UP000271925">
    <property type="component" value="Unassembled WGS sequence"/>
</dbReference>
<feature type="chain" id="PRO_5018028430" description="Ig-like domain-containing protein" evidence="1">
    <location>
        <begin position="22"/>
        <end position="404"/>
    </location>
</feature>
<keyword evidence="1" id="KW-0732">Signal</keyword>
<organism evidence="2 3">
    <name type="scientific">Larkinella rosea</name>
    <dbReference type="NCBI Taxonomy" id="2025312"/>
    <lineage>
        <taxon>Bacteria</taxon>
        <taxon>Pseudomonadati</taxon>
        <taxon>Bacteroidota</taxon>
        <taxon>Cytophagia</taxon>
        <taxon>Cytophagales</taxon>
        <taxon>Spirosomataceae</taxon>
        <taxon>Larkinella</taxon>
    </lineage>
</organism>
<evidence type="ECO:0000256" key="1">
    <source>
        <dbReference type="SAM" id="SignalP"/>
    </source>
</evidence>
<dbReference type="EMBL" id="RQJO01000007">
    <property type="protein sequence ID" value="RRB06843.1"/>
    <property type="molecule type" value="Genomic_DNA"/>
</dbReference>
<proteinExistence type="predicted"/>
<sequence>MKNTFYFIPTLLLVTVGVAIAQPSRVNIDGTWYTNGQTAYIECGKSNVTVYIDGIQDENGDLLEIAMGTSSNFSFSYTNSLTAQLNLDSNHQDGSIQVTWTGYPGPINVFVKQKPPVPSFTASPALCSTGNSATYSVSNSYNFQGTKPINIVWQTTGGITVNGSSTYTASSTTSSSVTIQFNSFGTVSVYAIIPGCSNLQGDAVTLYVGTPGSSAITFTRSGGSDPGFFLCSGTNYNFVSNPNLPSPQYSYNWSIPIGSSNVTYFSPSGSSATVGAGSAGGGFVLQMDVTQSGCGNTGGSSRTFSITSCFGFRVANNPASDRITVLFDAEYNSEKLPDVLRIANEKSKVVKEVKVKGQYSDQIIKSGLSVDIDVHVFPRGTYYIQGIYGSDKPDQIDPIRIILN</sequence>
<gene>
    <name evidence="2" type="ORF">EHT25_03380</name>
</gene>
<evidence type="ECO:0000313" key="2">
    <source>
        <dbReference type="EMBL" id="RRB06843.1"/>
    </source>
</evidence>
<dbReference type="AlphaFoldDB" id="A0A3P1C196"/>
<name>A0A3P1C196_9BACT</name>
<evidence type="ECO:0008006" key="4">
    <source>
        <dbReference type="Google" id="ProtNLM"/>
    </source>
</evidence>
<protein>
    <recommendedName>
        <fullName evidence="4">Ig-like domain-containing protein</fullName>
    </recommendedName>
</protein>
<evidence type="ECO:0000313" key="3">
    <source>
        <dbReference type="Proteomes" id="UP000271925"/>
    </source>
</evidence>
<dbReference type="RefSeq" id="WP_124870651.1">
    <property type="nucleotide sequence ID" value="NZ_RQJO01000007.1"/>
</dbReference>
<dbReference type="OrthoDB" id="953291at2"/>
<keyword evidence="3" id="KW-1185">Reference proteome</keyword>
<accession>A0A3P1C196</accession>
<feature type="signal peptide" evidence="1">
    <location>
        <begin position="1"/>
        <end position="21"/>
    </location>
</feature>